<protein>
    <submittedName>
        <fullName evidence="3">Gfo/Idh/MocA family oxidoreductase</fullName>
    </submittedName>
</protein>
<accession>A0ABZ1C3R6</accession>
<dbReference type="InterPro" id="IPR043906">
    <property type="entry name" value="Gfo/Idh/MocA_OxRdtase_bact_C"/>
</dbReference>
<dbReference type="PANTHER" id="PTHR43818">
    <property type="entry name" value="BCDNA.GH03377"/>
    <property type="match status" value="1"/>
</dbReference>
<dbReference type="InterPro" id="IPR050463">
    <property type="entry name" value="Gfo/Idh/MocA_oxidrdct_glycsds"/>
</dbReference>
<dbReference type="EMBL" id="CP139781">
    <property type="protein sequence ID" value="WRQ85883.1"/>
    <property type="molecule type" value="Genomic_DNA"/>
</dbReference>
<name>A0ABZ1C3R6_9BACT</name>
<feature type="domain" description="Gfo/Idh/MocA-like oxidoreductase bacterial type C-terminal" evidence="2">
    <location>
        <begin position="215"/>
        <end position="245"/>
    </location>
</feature>
<reference evidence="3 4" key="1">
    <citation type="submission" date="2023-12" db="EMBL/GenBank/DDBJ databases">
        <title>Description of an unclassified Opitutus bacterium of Verrucomicrobiota.</title>
        <authorList>
            <person name="Zhang D.-F."/>
        </authorList>
    </citation>
    <scope>NUCLEOTIDE SEQUENCE [LARGE SCALE GENOMIC DNA]</scope>
    <source>
        <strain evidence="3 4">WL0086</strain>
    </source>
</reference>
<dbReference type="PROSITE" id="PS51318">
    <property type="entry name" value="TAT"/>
    <property type="match status" value="1"/>
</dbReference>
<dbReference type="Pfam" id="PF01408">
    <property type="entry name" value="GFO_IDH_MocA"/>
    <property type="match status" value="1"/>
</dbReference>
<dbReference type="PANTHER" id="PTHR43818:SF5">
    <property type="entry name" value="OXIDOREDUCTASE FAMILY PROTEIN"/>
    <property type="match status" value="1"/>
</dbReference>
<dbReference type="SUPFAM" id="SSF55347">
    <property type="entry name" value="Glyceraldehyde-3-phosphate dehydrogenase-like, C-terminal domain"/>
    <property type="match status" value="1"/>
</dbReference>
<dbReference type="Proteomes" id="UP000738431">
    <property type="component" value="Chromosome"/>
</dbReference>
<evidence type="ECO:0000259" key="2">
    <source>
        <dbReference type="Pfam" id="PF19051"/>
    </source>
</evidence>
<feature type="domain" description="Gfo/Idh/MocA-like oxidoreductase bacterial type C-terminal" evidence="2">
    <location>
        <begin position="373"/>
        <end position="454"/>
    </location>
</feature>
<keyword evidence="4" id="KW-1185">Reference proteome</keyword>
<sequence>MSSAPLTPSFSRRRFLGSAALAAAPLILPARLFGATAPSNRLRIGQIGAGRIARGHDMVNVIGSNLADIVAVCDVDRQRALAGQTLVDEIRTEQRIAGPAPEVSVHDHHDEILARTDIDAVVISTPEHWHAELVLAALYAGKDVYVQKPITLTHAEGILVREAERVTGRILQVGSQQRSWKQFREGVALVRAGRIGKIRAVEIGLPIDPTDFDEPPMPIPAGLDYDRWLGPAPMAYYTEQRVHPQDGYDRPGWLRNEAFTLGMITGWGSHHFDIAHWGMDLDLSGPTGLHGWATFPTNRIWNVHNAYEVQLTYPGDIQMTVSDQLPNGVRWIGDEGWIWVSRWRQEATTGAGTEEEPRRLNVLDASDKALLDLSTLPEPVPSIASHHINWLESVKSREAPLATAAIGHRSNAACILSWIAMKLARPLRWDATAERFIDDDEANAMLSRPERAGYGANHFMAHRNEARA</sequence>
<dbReference type="Gene3D" id="3.40.50.720">
    <property type="entry name" value="NAD(P)-binding Rossmann-like Domain"/>
    <property type="match status" value="1"/>
</dbReference>
<evidence type="ECO:0000313" key="4">
    <source>
        <dbReference type="Proteomes" id="UP000738431"/>
    </source>
</evidence>
<organism evidence="3 4">
    <name type="scientific">Actomonas aquatica</name>
    <dbReference type="NCBI Taxonomy" id="2866162"/>
    <lineage>
        <taxon>Bacteria</taxon>
        <taxon>Pseudomonadati</taxon>
        <taxon>Verrucomicrobiota</taxon>
        <taxon>Opitutia</taxon>
        <taxon>Opitutales</taxon>
        <taxon>Opitutaceae</taxon>
        <taxon>Actomonas</taxon>
    </lineage>
</organism>
<proteinExistence type="predicted"/>
<dbReference type="InterPro" id="IPR000683">
    <property type="entry name" value="Gfo/Idh/MocA-like_OxRdtase_N"/>
</dbReference>
<dbReference type="SUPFAM" id="SSF51735">
    <property type="entry name" value="NAD(P)-binding Rossmann-fold domains"/>
    <property type="match status" value="1"/>
</dbReference>
<dbReference type="RefSeq" id="WP_221032701.1">
    <property type="nucleotide sequence ID" value="NZ_CP139781.1"/>
</dbReference>
<dbReference type="InterPro" id="IPR036291">
    <property type="entry name" value="NAD(P)-bd_dom_sf"/>
</dbReference>
<dbReference type="Pfam" id="PF19051">
    <property type="entry name" value="GFO_IDH_MocA_C2"/>
    <property type="match status" value="2"/>
</dbReference>
<evidence type="ECO:0000313" key="3">
    <source>
        <dbReference type="EMBL" id="WRQ85883.1"/>
    </source>
</evidence>
<feature type="domain" description="Gfo/Idh/MocA-like oxidoreductase N-terminal" evidence="1">
    <location>
        <begin position="42"/>
        <end position="174"/>
    </location>
</feature>
<dbReference type="InterPro" id="IPR006311">
    <property type="entry name" value="TAT_signal"/>
</dbReference>
<evidence type="ECO:0000259" key="1">
    <source>
        <dbReference type="Pfam" id="PF01408"/>
    </source>
</evidence>
<dbReference type="Gene3D" id="3.30.360.10">
    <property type="entry name" value="Dihydrodipicolinate Reductase, domain 2"/>
    <property type="match status" value="1"/>
</dbReference>
<gene>
    <name evidence="3" type="ORF">K1X11_013805</name>
</gene>